<evidence type="ECO:0000256" key="1">
    <source>
        <dbReference type="SAM" id="MobiDB-lite"/>
    </source>
</evidence>
<dbReference type="EMBL" id="CM003534">
    <property type="protein sequence ID" value="RCV35723.1"/>
    <property type="molecule type" value="Genomic_DNA"/>
</dbReference>
<name>A0A368S062_SETIT</name>
<proteinExistence type="predicted"/>
<feature type="region of interest" description="Disordered" evidence="1">
    <location>
        <begin position="29"/>
        <end position="88"/>
    </location>
</feature>
<dbReference type="AlphaFoldDB" id="A0A368S062"/>
<gene>
    <name evidence="2" type="ORF">SETIT_7G262900v2</name>
</gene>
<sequence>MGWWRGAGDRVDNARALEFHHCRLRRQLDGSSVPVGLNKRPRGRKWPAAAGAAAPPPSRAARRGGRHPGPRHPRPTSRPRQSGSSFPCWRLSFQPASAATLRACA</sequence>
<protein>
    <submittedName>
        <fullName evidence="2">Uncharacterized protein</fullName>
    </submittedName>
</protein>
<evidence type="ECO:0000313" key="2">
    <source>
        <dbReference type="EMBL" id="RCV35723.1"/>
    </source>
</evidence>
<reference evidence="2" key="2">
    <citation type="submission" date="2015-07" db="EMBL/GenBank/DDBJ databases">
        <authorList>
            <person name="Noorani M."/>
        </authorList>
    </citation>
    <scope>NUCLEOTIDE SEQUENCE</scope>
    <source>
        <strain evidence="2">Yugu1</strain>
    </source>
</reference>
<feature type="compositionally biased region" description="Basic residues" evidence="1">
    <location>
        <begin position="60"/>
        <end position="77"/>
    </location>
</feature>
<reference evidence="2" key="1">
    <citation type="journal article" date="2012" name="Nat. Biotechnol.">
        <title>Reference genome sequence of the model plant Setaria.</title>
        <authorList>
            <person name="Bennetzen J.L."/>
            <person name="Schmutz J."/>
            <person name="Wang H."/>
            <person name="Percifield R."/>
            <person name="Hawkins J."/>
            <person name="Pontaroli A.C."/>
            <person name="Estep M."/>
            <person name="Feng L."/>
            <person name="Vaughn J.N."/>
            <person name="Grimwood J."/>
            <person name="Jenkins J."/>
            <person name="Barry K."/>
            <person name="Lindquist E."/>
            <person name="Hellsten U."/>
            <person name="Deshpande S."/>
            <person name="Wang X."/>
            <person name="Wu X."/>
            <person name="Mitros T."/>
            <person name="Triplett J."/>
            <person name="Yang X."/>
            <person name="Ye C.Y."/>
            <person name="Mauro-Herrera M."/>
            <person name="Wang L."/>
            <person name="Li P."/>
            <person name="Sharma M."/>
            <person name="Sharma R."/>
            <person name="Ronald P.C."/>
            <person name="Panaud O."/>
            <person name="Kellogg E.A."/>
            <person name="Brutnell T.P."/>
            <person name="Doust A.N."/>
            <person name="Tuskan G.A."/>
            <person name="Rokhsar D."/>
            <person name="Devos K.M."/>
        </authorList>
    </citation>
    <scope>NUCLEOTIDE SEQUENCE [LARGE SCALE GENOMIC DNA]</scope>
    <source>
        <strain evidence="2">Yugu1</strain>
    </source>
</reference>
<organism evidence="2">
    <name type="scientific">Setaria italica</name>
    <name type="common">Foxtail millet</name>
    <name type="synonym">Panicum italicum</name>
    <dbReference type="NCBI Taxonomy" id="4555"/>
    <lineage>
        <taxon>Eukaryota</taxon>
        <taxon>Viridiplantae</taxon>
        <taxon>Streptophyta</taxon>
        <taxon>Embryophyta</taxon>
        <taxon>Tracheophyta</taxon>
        <taxon>Spermatophyta</taxon>
        <taxon>Magnoliopsida</taxon>
        <taxon>Liliopsida</taxon>
        <taxon>Poales</taxon>
        <taxon>Poaceae</taxon>
        <taxon>PACMAD clade</taxon>
        <taxon>Panicoideae</taxon>
        <taxon>Panicodae</taxon>
        <taxon>Paniceae</taxon>
        <taxon>Cenchrinae</taxon>
        <taxon>Setaria</taxon>
    </lineage>
</organism>
<accession>A0A368S062</accession>